<sequence>MAGIPEIDLTDMAVITDPFTAYGAVREQSPLARITAPGIPPMWVLTRNEGARALLGDPRFEIRSDSFMRPDVPEDYRPYLKTMSEMEGREHLRLRRLVAPAFTPRHLARFRPRIEAIVDRLLDDLPDGDPVDLLEHLARPLPIDVICELVGIPESSRPRWRESGPAVLALAGDEFAKAMTGIVNDAKETVAQRRAEPADDLLSDLVRTHDEDGDRLSDTELVTMVWLLVLAGQTPVNFIANAVHALLTHPDQLAILRADPSLAPRAVEELLRWCGPGLLAIPRYAVQDAELYGTRIPAGDRVTVSLAAANRDPRAFPDPGTLDLTREPGPHLAFAHGPHFCLGAMTARAQTEVALTALLDRFPDLALAADPEEIRAPDPGTWRLTALPLTRGHG</sequence>
<proteinExistence type="inferred from homology"/>
<dbReference type="CDD" id="cd11029">
    <property type="entry name" value="CYP107-like"/>
    <property type="match status" value="1"/>
</dbReference>
<dbReference type="SUPFAM" id="SSF48264">
    <property type="entry name" value="Cytochrome P450"/>
    <property type="match status" value="1"/>
</dbReference>
<comment type="similarity">
    <text evidence="1">Belongs to the cytochrome P450 family.</text>
</comment>
<reference evidence="3" key="1">
    <citation type="journal article" date="2019" name="Int. J. Syst. Evol. Microbiol.">
        <title>The Global Catalogue of Microorganisms (GCM) 10K type strain sequencing project: providing services to taxonomists for standard genome sequencing and annotation.</title>
        <authorList>
            <consortium name="The Broad Institute Genomics Platform"/>
            <consortium name="The Broad Institute Genome Sequencing Center for Infectious Disease"/>
            <person name="Wu L."/>
            <person name="Ma J."/>
        </authorList>
    </citation>
    <scope>NUCLEOTIDE SEQUENCE [LARGE SCALE GENOMIC DNA]</scope>
    <source>
        <strain evidence="3">TBRC 1276</strain>
    </source>
</reference>
<dbReference type="Gene3D" id="1.10.630.10">
    <property type="entry name" value="Cytochrome P450"/>
    <property type="match status" value="1"/>
</dbReference>
<organism evidence="2 3">
    <name type="scientific">Nonomuraea purpurea</name>
    <dbReference type="NCBI Taxonomy" id="1849276"/>
    <lineage>
        <taxon>Bacteria</taxon>
        <taxon>Bacillati</taxon>
        <taxon>Actinomycetota</taxon>
        <taxon>Actinomycetes</taxon>
        <taxon>Streptosporangiales</taxon>
        <taxon>Streptosporangiaceae</taxon>
        <taxon>Nonomuraea</taxon>
    </lineage>
</organism>
<dbReference type="Proteomes" id="UP001595851">
    <property type="component" value="Unassembled WGS sequence"/>
</dbReference>
<dbReference type="PANTHER" id="PTHR46696:SF1">
    <property type="entry name" value="CYTOCHROME P450 YJIB-RELATED"/>
    <property type="match status" value="1"/>
</dbReference>
<dbReference type="InterPro" id="IPR036396">
    <property type="entry name" value="Cyt_P450_sf"/>
</dbReference>
<keyword evidence="3" id="KW-1185">Reference proteome</keyword>
<comment type="caution">
    <text evidence="2">The sequence shown here is derived from an EMBL/GenBank/DDBJ whole genome shotgun (WGS) entry which is preliminary data.</text>
</comment>
<protein>
    <submittedName>
        <fullName evidence="2">Cytochrome P450</fullName>
    </submittedName>
</protein>
<dbReference type="InterPro" id="IPR001128">
    <property type="entry name" value="Cyt_P450"/>
</dbReference>
<evidence type="ECO:0000313" key="2">
    <source>
        <dbReference type="EMBL" id="MFC4010146.1"/>
    </source>
</evidence>
<dbReference type="PRINTS" id="PR00359">
    <property type="entry name" value="BP450"/>
</dbReference>
<evidence type="ECO:0000256" key="1">
    <source>
        <dbReference type="ARBA" id="ARBA00010617"/>
    </source>
</evidence>
<name>A0ABV8G807_9ACTN</name>
<evidence type="ECO:0000313" key="3">
    <source>
        <dbReference type="Proteomes" id="UP001595851"/>
    </source>
</evidence>
<dbReference type="PANTHER" id="PTHR46696">
    <property type="entry name" value="P450, PUTATIVE (EUROFUNG)-RELATED"/>
    <property type="match status" value="1"/>
</dbReference>
<dbReference type="RefSeq" id="WP_379530164.1">
    <property type="nucleotide sequence ID" value="NZ_JBHSBI010000011.1"/>
</dbReference>
<gene>
    <name evidence="2" type="ORF">ACFOY2_23165</name>
</gene>
<dbReference type="InterPro" id="IPR002397">
    <property type="entry name" value="Cyt_P450_B"/>
</dbReference>
<accession>A0ABV8G807</accession>
<dbReference type="EMBL" id="JBHSBI010000011">
    <property type="protein sequence ID" value="MFC4010146.1"/>
    <property type="molecule type" value="Genomic_DNA"/>
</dbReference>
<dbReference type="Pfam" id="PF00067">
    <property type="entry name" value="p450"/>
    <property type="match status" value="1"/>
</dbReference>